<dbReference type="Gene3D" id="3.40.50.1820">
    <property type="entry name" value="alpha/beta hydrolase"/>
    <property type="match status" value="1"/>
</dbReference>
<evidence type="ECO:0000313" key="9">
    <source>
        <dbReference type="Proteomes" id="UP000277671"/>
    </source>
</evidence>
<dbReference type="InterPro" id="IPR051543">
    <property type="entry name" value="Serine_Peptidase_S9A"/>
</dbReference>
<keyword evidence="4" id="KW-0720">Serine protease</keyword>
<organism evidence="8 9">
    <name type="scientific">Micromonospora pisi</name>
    <dbReference type="NCBI Taxonomy" id="589240"/>
    <lineage>
        <taxon>Bacteria</taxon>
        <taxon>Bacillati</taxon>
        <taxon>Actinomycetota</taxon>
        <taxon>Actinomycetes</taxon>
        <taxon>Micromonosporales</taxon>
        <taxon>Micromonosporaceae</taxon>
        <taxon>Micromonospora</taxon>
    </lineage>
</organism>
<evidence type="ECO:0000256" key="3">
    <source>
        <dbReference type="ARBA" id="ARBA00022801"/>
    </source>
</evidence>
<dbReference type="PRINTS" id="PR00862">
    <property type="entry name" value="PROLIGOPTASE"/>
</dbReference>
<comment type="caution">
    <text evidence="8">The sequence shown here is derived from an EMBL/GenBank/DDBJ whole genome shotgun (WGS) entry which is preliminary data.</text>
</comment>
<dbReference type="GO" id="GO:0004252">
    <property type="term" value="F:serine-type endopeptidase activity"/>
    <property type="evidence" value="ECO:0007669"/>
    <property type="project" value="InterPro"/>
</dbReference>
<dbReference type="Proteomes" id="UP000277671">
    <property type="component" value="Unassembled WGS sequence"/>
</dbReference>
<evidence type="ECO:0000259" key="7">
    <source>
        <dbReference type="Pfam" id="PF02897"/>
    </source>
</evidence>
<proteinExistence type="inferred from homology"/>
<feature type="domain" description="Peptidase S9A N-terminal" evidence="7">
    <location>
        <begin position="15"/>
        <end position="420"/>
    </location>
</feature>
<comment type="similarity">
    <text evidence="1">Belongs to the peptidase S9A family.</text>
</comment>
<keyword evidence="2" id="KW-0645">Protease</keyword>
<name>A0A495JL75_9ACTN</name>
<dbReference type="AlphaFoldDB" id="A0A495JL75"/>
<dbReference type="GO" id="GO:0006508">
    <property type="term" value="P:proteolysis"/>
    <property type="evidence" value="ECO:0007669"/>
    <property type="project" value="UniProtKB-KW"/>
</dbReference>
<reference evidence="8 9" key="1">
    <citation type="submission" date="2018-10" db="EMBL/GenBank/DDBJ databases">
        <title>Sequencing the genomes of 1000 actinobacteria strains.</title>
        <authorList>
            <person name="Klenk H.-P."/>
        </authorList>
    </citation>
    <scope>NUCLEOTIDE SEQUENCE [LARGE SCALE GENOMIC DNA]</scope>
    <source>
        <strain evidence="8 9">DSM 45175</strain>
    </source>
</reference>
<dbReference type="InterPro" id="IPR002470">
    <property type="entry name" value="Peptidase_S9A"/>
</dbReference>
<dbReference type="EMBL" id="RBKT01000001">
    <property type="protein sequence ID" value="RKR89663.1"/>
    <property type="molecule type" value="Genomic_DNA"/>
</dbReference>
<gene>
    <name evidence="8" type="ORF">BDK92_4019</name>
</gene>
<evidence type="ECO:0000259" key="6">
    <source>
        <dbReference type="Pfam" id="PF00326"/>
    </source>
</evidence>
<evidence type="ECO:0000256" key="5">
    <source>
        <dbReference type="SAM" id="MobiDB-lite"/>
    </source>
</evidence>
<keyword evidence="3" id="KW-0378">Hydrolase</keyword>
<dbReference type="Pfam" id="PF00326">
    <property type="entry name" value="Peptidase_S9"/>
    <property type="match status" value="1"/>
</dbReference>
<dbReference type="InterPro" id="IPR001375">
    <property type="entry name" value="Peptidase_S9_cat"/>
</dbReference>
<dbReference type="SUPFAM" id="SSF53474">
    <property type="entry name" value="alpha/beta-Hydrolases"/>
    <property type="match status" value="1"/>
</dbReference>
<evidence type="ECO:0000256" key="4">
    <source>
        <dbReference type="ARBA" id="ARBA00022825"/>
    </source>
</evidence>
<dbReference type="SUPFAM" id="SSF50993">
    <property type="entry name" value="Peptidase/esterase 'gauge' domain"/>
    <property type="match status" value="1"/>
</dbReference>
<dbReference type="Pfam" id="PF02897">
    <property type="entry name" value="Peptidase_S9_N"/>
    <property type="match status" value="1"/>
</dbReference>
<dbReference type="PANTHER" id="PTHR11757:SF19">
    <property type="entry name" value="PROLYL ENDOPEPTIDASE-LIKE"/>
    <property type="match status" value="1"/>
</dbReference>
<feature type="region of interest" description="Disordered" evidence="5">
    <location>
        <begin position="1"/>
        <end position="22"/>
    </location>
</feature>
<accession>A0A495JL75</accession>
<dbReference type="Gene3D" id="2.130.10.120">
    <property type="entry name" value="Prolyl oligopeptidase, N-terminal domain"/>
    <property type="match status" value="1"/>
</dbReference>
<dbReference type="InterPro" id="IPR029058">
    <property type="entry name" value="AB_hydrolase_fold"/>
</dbReference>
<evidence type="ECO:0000256" key="2">
    <source>
        <dbReference type="ARBA" id="ARBA00022670"/>
    </source>
</evidence>
<feature type="domain" description="Peptidase S9 prolyl oligopeptidase catalytic" evidence="6">
    <location>
        <begin position="480"/>
        <end position="695"/>
    </location>
</feature>
<dbReference type="InterPro" id="IPR023302">
    <property type="entry name" value="Pept_S9A_N"/>
</dbReference>
<sequence>MAVVSTETPAAPIADRIPSERTHHGDTVIDEYAWLAAKDNPATIAHLTAENDYTEAVTAPLAALRETLFVETKDRTQETDLSVPARKGGYWYYTRTVEGQQYGIHCRRPVAEDETEPPATGDGAPLDGEEILLDGNALAQGQDFFALGTFDVSPDGNWLAYSTDFAGDERFTLRVKDLRTGEVLADEVPDTFYGSAWSGDGSTLFYLTVDEAWRPNQVWRHTVGAAAADDDVVYQEDDERFWVGVELTRSEKFIVIEAHSKVTSEVRVIPASNPTGEPAVIAPRRQGVEYSIEHHGHRFLILHNDGAEDFALAYTSADNPGDWVPMIEHTPGTRLESVDAFANHLVVSLRSEGLTGLRVLTTGSTDAYDIDFPEPIYSVGLDANPEYQTSTVRLRYTSLVTPDSVYDYDLVTRTMVLRKQKPVLGGFDPAAYEQHRDWALADDGTRVPISLVCRAGTPRDGSAPCVLYGYGSYEASMDPWFSIPRLSLLDRGVVFAVAHVRGGGELGRHWYDQGKMLAKKNTFTDFVAVARHLVKSDWTTADKLVARGASAGGLLMGAVANLAPEAFAGIVAQVPFVDALNSILDPSLPLTVTEWEEWGNPLADPEVYAYMKSYTPYENVAPVSYPAILAVTSLNDTRVLYHEPAKWIARLRAVAPEGSYLLKTEMGAGHGGPSGRYDSWREEAFITAWMLDRFGLSH</sequence>
<dbReference type="PANTHER" id="PTHR11757">
    <property type="entry name" value="PROTEASE FAMILY S9A OLIGOPEPTIDASE"/>
    <property type="match status" value="1"/>
</dbReference>
<protein>
    <submittedName>
        <fullName evidence="8">Oligopeptidase B</fullName>
    </submittedName>
</protein>
<evidence type="ECO:0000256" key="1">
    <source>
        <dbReference type="ARBA" id="ARBA00005228"/>
    </source>
</evidence>
<evidence type="ECO:0000313" key="8">
    <source>
        <dbReference type="EMBL" id="RKR89663.1"/>
    </source>
</evidence>
<keyword evidence="9" id="KW-1185">Reference proteome</keyword>